<feature type="transmembrane region" description="Helical" evidence="1">
    <location>
        <begin position="374"/>
        <end position="402"/>
    </location>
</feature>
<feature type="transmembrane region" description="Helical" evidence="1">
    <location>
        <begin position="177"/>
        <end position="198"/>
    </location>
</feature>
<dbReference type="STRING" id="905079.L1J8G0"/>
<accession>L1J8G0</accession>
<proteinExistence type="predicted"/>
<dbReference type="PANTHER" id="PTHR46967:SF2">
    <property type="entry name" value="SUSHI, VON WILLEBRAND FACTOR TYPE A, EGF AND PENTRAXIN DOMAIN-CONTAINING PROTEIN 1-LIKE"/>
    <property type="match status" value="1"/>
</dbReference>
<keyword evidence="1" id="KW-0812">Transmembrane</keyword>
<gene>
    <name evidence="3" type="ORF">GUITHDRAFT_109800</name>
</gene>
<feature type="domain" description="Tyrosine-protein kinase ephrin type A/B receptor-like" evidence="2">
    <location>
        <begin position="42"/>
        <end position="83"/>
    </location>
</feature>
<protein>
    <recommendedName>
        <fullName evidence="2">Tyrosine-protein kinase ephrin type A/B receptor-like domain-containing protein</fullName>
    </recommendedName>
</protein>
<dbReference type="KEGG" id="gtt:GUITHDRAFT_109800"/>
<keyword evidence="1" id="KW-1133">Transmembrane helix</keyword>
<reference evidence="5" key="2">
    <citation type="submission" date="2012-11" db="EMBL/GenBank/DDBJ databases">
        <authorList>
            <person name="Kuo A."/>
            <person name="Curtis B.A."/>
            <person name="Tanifuji G."/>
            <person name="Burki F."/>
            <person name="Gruber A."/>
            <person name="Irimia M."/>
            <person name="Maruyama S."/>
            <person name="Arias M.C."/>
            <person name="Ball S.G."/>
            <person name="Gile G.H."/>
            <person name="Hirakawa Y."/>
            <person name="Hopkins J.F."/>
            <person name="Rensing S.A."/>
            <person name="Schmutz J."/>
            <person name="Symeonidi A."/>
            <person name="Elias M."/>
            <person name="Eveleigh R.J."/>
            <person name="Herman E.K."/>
            <person name="Klute M.J."/>
            <person name="Nakayama T."/>
            <person name="Obornik M."/>
            <person name="Reyes-Prieto A."/>
            <person name="Armbrust E.V."/>
            <person name="Aves S.J."/>
            <person name="Beiko R.G."/>
            <person name="Coutinho P."/>
            <person name="Dacks J.B."/>
            <person name="Durnford D.G."/>
            <person name="Fast N.M."/>
            <person name="Green B.R."/>
            <person name="Grisdale C."/>
            <person name="Hempe F."/>
            <person name="Henrissat B."/>
            <person name="Hoppner M.P."/>
            <person name="Ishida K.-I."/>
            <person name="Kim E."/>
            <person name="Koreny L."/>
            <person name="Kroth P.G."/>
            <person name="Liu Y."/>
            <person name="Malik S.-B."/>
            <person name="Maier U.G."/>
            <person name="McRose D."/>
            <person name="Mock T."/>
            <person name="Neilson J.A."/>
            <person name="Onodera N.T."/>
            <person name="Poole A.M."/>
            <person name="Pritham E.J."/>
            <person name="Richards T.A."/>
            <person name="Rocap G."/>
            <person name="Roy S.W."/>
            <person name="Sarai C."/>
            <person name="Schaack S."/>
            <person name="Shirato S."/>
            <person name="Slamovits C.H."/>
            <person name="Spencer D.F."/>
            <person name="Suzuki S."/>
            <person name="Worden A.Z."/>
            <person name="Zauner S."/>
            <person name="Barry K."/>
            <person name="Bell C."/>
            <person name="Bharti A.K."/>
            <person name="Crow J.A."/>
            <person name="Grimwood J."/>
            <person name="Kramer R."/>
            <person name="Lindquist E."/>
            <person name="Lucas S."/>
            <person name="Salamov A."/>
            <person name="McFadden G.I."/>
            <person name="Lane C.E."/>
            <person name="Keeling P.J."/>
            <person name="Gray M.W."/>
            <person name="Grigoriev I.V."/>
            <person name="Archibald J.M."/>
        </authorList>
    </citation>
    <scope>NUCLEOTIDE SEQUENCE</scope>
    <source>
        <strain evidence="5">CCMP2712</strain>
    </source>
</reference>
<dbReference type="EnsemblProtists" id="EKX44350">
    <property type="protein sequence ID" value="EKX44350"/>
    <property type="gene ID" value="GUITHDRAFT_109800"/>
</dbReference>
<evidence type="ECO:0000313" key="4">
    <source>
        <dbReference type="EnsemblProtists" id="EKX44350"/>
    </source>
</evidence>
<evidence type="ECO:0000256" key="1">
    <source>
        <dbReference type="SAM" id="Phobius"/>
    </source>
</evidence>
<reference evidence="4" key="3">
    <citation type="submission" date="2016-03" db="UniProtKB">
        <authorList>
            <consortium name="EnsemblProtists"/>
        </authorList>
    </citation>
    <scope>IDENTIFICATION</scope>
</reference>
<organism evidence="3">
    <name type="scientific">Guillardia theta (strain CCMP2712)</name>
    <name type="common">Cryptophyte</name>
    <dbReference type="NCBI Taxonomy" id="905079"/>
    <lineage>
        <taxon>Eukaryota</taxon>
        <taxon>Cryptophyceae</taxon>
        <taxon>Pyrenomonadales</taxon>
        <taxon>Geminigeraceae</taxon>
        <taxon>Guillardia</taxon>
    </lineage>
</organism>
<dbReference type="HOGENOM" id="CLU_623262_0_0_1"/>
<evidence type="ECO:0000313" key="3">
    <source>
        <dbReference type="EMBL" id="EKX44350.1"/>
    </source>
</evidence>
<evidence type="ECO:0000313" key="5">
    <source>
        <dbReference type="Proteomes" id="UP000011087"/>
    </source>
</evidence>
<dbReference type="InterPro" id="IPR011641">
    <property type="entry name" value="Tyr-kin_ephrin_A/B_rcpt-like"/>
</dbReference>
<feature type="transmembrane region" description="Helical" evidence="1">
    <location>
        <begin position="349"/>
        <end position="368"/>
    </location>
</feature>
<dbReference type="RefSeq" id="XP_005831330.1">
    <property type="nucleotide sequence ID" value="XM_005831273.1"/>
</dbReference>
<reference evidence="3 5" key="1">
    <citation type="journal article" date="2012" name="Nature">
        <title>Algal genomes reveal evolutionary mosaicism and the fate of nucleomorphs.</title>
        <authorList>
            <consortium name="DOE Joint Genome Institute"/>
            <person name="Curtis B.A."/>
            <person name="Tanifuji G."/>
            <person name="Burki F."/>
            <person name="Gruber A."/>
            <person name="Irimia M."/>
            <person name="Maruyama S."/>
            <person name="Arias M.C."/>
            <person name="Ball S.G."/>
            <person name="Gile G.H."/>
            <person name="Hirakawa Y."/>
            <person name="Hopkins J.F."/>
            <person name="Kuo A."/>
            <person name="Rensing S.A."/>
            <person name="Schmutz J."/>
            <person name="Symeonidi A."/>
            <person name="Elias M."/>
            <person name="Eveleigh R.J."/>
            <person name="Herman E.K."/>
            <person name="Klute M.J."/>
            <person name="Nakayama T."/>
            <person name="Obornik M."/>
            <person name="Reyes-Prieto A."/>
            <person name="Armbrust E.V."/>
            <person name="Aves S.J."/>
            <person name="Beiko R.G."/>
            <person name="Coutinho P."/>
            <person name="Dacks J.B."/>
            <person name="Durnford D.G."/>
            <person name="Fast N.M."/>
            <person name="Green B.R."/>
            <person name="Grisdale C.J."/>
            <person name="Hempel F."/>
            <person name="Henrissat B."/>
            <person name="Hoppner M.P."/>
            <person name="Ishida K."/>
            <person name="Kim E."/>
            <person name="Koreny L."/>
            <person name="Kroth P.G."/>
            <person name="Liu Y."/>
            <person name="Malik S.B."/>
            <person name="Maier U.G."/>
            <person name="McRose D."/>
            <person name="Mock T."/>
            <person name="Neilson J.A."/>
            <person name="Onodera N.T."/>
            <person name="Poole A.M."/>
            <person name="Pritham E.J."/>
            <person name="Richards T.A."/>
            <person name="Rocap G."/>
            <person name="Roy S.W."/>
            <person name="Sarai C."/>
            <person name="Schaack S."/>
            <person name="Shirato S."/>
            <person name="Slamovits C.H."/>
            <person name="Spencer D.F."/>
            <person name="Suzuki S."/>
            <person name="Worden A.Z."/>
            <person name="Zauner S."/>
            <person name="Barry K."/>
            <person name="Bell C."/>
            <person name="Bharti A.K."/>
            <person name="Crow J.A."/>
            <person name="Grimwood J."/>
            <person name="Kramer R."/>
            <person name="Lindquist E."/>
            <person name="Lucas S."/>
            <person name="Salamov A."/>
            <person name="McFadden G.I."/>
            <person name="Lane C.E."/>
            <person name="Keeling P.J."/>
            <person name="Gray M.W."/>
            <person name="Grigoriev I.V."/>
            <person name="Archibald J.M."/>
        </authorList>
    </citation>
    <scope>NUCLEOTIDE SEQUENCE</scope>
    <source>
        <strain evidence="3 5">CCMP2712</strain>
    </source>
</reference>
<dbReference type="Pfam" id="PF07699">
    <property type="entry name" value="Ephrin_rec_like"/>
    <property type="match status" value="1"/>
</dbReference>
<keyword evidence="1" id="KW-0472">Membrane</keyword>
<dbReference type="PANTHER" id="PTHR46967">
    <property type="entry name" value="INSULIN-LIKE GROWTH FACTOR BINDING PROTEIN,N-TERMINAL"/>
    <property type="match status" value="1"/>
</dbReference>
<dbReference type="Gene3D" id="2.10.50.10">
    <property type="entry name" value="Tumor Necrosis Factor Receptor, subunit A, domain 2"/>
    <property type="match status" value="1"/>
</dbReference>
<dbReference type="EMBL" id="JH993005">
    <property type="protein sequence ID" value="EKX44350.1"/>
    <property type="molecule type" value="Genomic_DNA"/>
</dbReference>
<sequence>MTGSSGCRCLRLRGASGLSWLIASSEVNCCAYQGYYLYAVMDAELCQACPIGSYKSAPGSANCSACPRNMDTPATGSTDASACPCRVGTYRNGSGACELCPGGSGSAAGASSLYECSSVHTPVVQSSLHASVETTPSVVEPQLQILFRHRPRHQSRHQHQRRQVANYGDAMASNQELLSTLVSCVASLAVASLARVSLSKLYMIGKRRAPSDSDVLFPPFLAWELPIAVTQVQGLSLAIFLAIRSGCVVCVGMGCLLLPLVKAELDLFCYYAHRGHSTLISWRAWEEAKGIGDKIGAVGAVFARGEWVIDDKSDKFMASWLYMKRFRVLLEEVCAHAWWYGVYSIVMRALTSIMSAFVLVDLLLVIAFTPQIDWLAWLSHLLAALGNLGICLSLLTSAVFALRPDLLNMTYLYVSGWVQGAQCVVLSVESKKEACSSSCQ</sequence>
<dbReference type="PaxDb" id="55529-EKX44350"/>
<evidence type="ECO:0000259" key="2">
    <source>
        <dbReference type="Pfam" id="PF07699"/>
    </source>
</evidence>
<keyword evidence="5" id="KW-1185">Reference proteome</keyword>
<dbReference type="SMART" id="SM01411">
    <property type="entry name" value="Ephrin_rec_like"/>
    <property type="match status" value="2"/>
</dbReference>
<name>L1J8G0_GUITC</name>
<dbReference type="Proteomes" id="UP000011087">
    <property type="component" value="Unassembled WGS sequence"/>
</dbReference>
<dbReference type="AlphaFoldDB" id="L1J8G0"/>
<dbReference type="GeneID" id="17300934"/>